<protein>
    <submittedName>
        <fullName evidence="1">Uncharacterized protein</fullName>
    </submittedName>
</protein>
<dbReference type="HOGENOM" id="CLU_2718843_0_0_0"/>
<accession>D5SVH5</accession>
<dbReference type="AlphaFoldDB" id="D5SVH5"/>
<gene>
    <name evidence="1" type="ordered locus">Plim_1411</name>
</gene>
<name>D5SVH5_PLAL2</name>
<keyword evidence="2" id="KW-1185">Reference proteome</keyword>
<proteinExistence type="predicted"/>
<dbReference type="OrthoDB" id="290932at2"/>
<dbReference type="KEGG" id="plm:Plim_1411"/>
<evidence type="ECO:0000313" key="1">
    <source>
        <dbReference type="EMBL" id="ADG67245.1"/>
    </source>
</evidence>
<dbReference type="STRING" id="521674.Plim_1411"/>
<reference evidence="1 2" key="1">
    <citation type="journal article" date="2010" name="Stand. Genomic Sci.">
        <title>Complete genome sequence of Planctomyces limnophilus type strain (Mu 290).</title>
        <authorList>
            <person name="Labutti K."/>
            <person name="Sikorski J."/>
            <person name="Schneider S."/>
            <person name="Nolan M."/>
            <person name="Lucas S."/>
            <person name="Glavina Del Rio T."/>
            <person name="Tice H."/>
            <person name="Cheng J.F."/>
            <person name="Goodwin L."/>
            <person name="Pitluck S."/>
            <person name="Liolios K."/>
            <person name="Ivanova N."/>
            <person name="Mavromatis K."/>
            <person name="Mikhailova N."/>
            <person name="Pati A."/>
            <person name="Chen A."/>
            <person name="Palaniappan K."/>
            <person name="Land M."/>
            <person name="Hauser L."/>
            <person name="Chang Y.J."/>
            <person name="Jeffries C.D."/>
            <person name="Tindall B.J."/>
            <person name="Rohde M."/>
            <person name="Goker M."/>
            <person name="Woyke T."/>
            <person name="Bristow J."/>
            <person name="Eisen J.A."/>
            <person name="Markowitz V."/>
            <person name="Hugenholtz P."/>
            <person name="Kyrpides N.C."/>
            <person name="Klenk H.P."/>
            <person name="Lapidus A."/>
        </authorList>
    </citation>
    <scope>NUCLEOTIDE SEQUENCE [LARGE SCALE GENOMIC DNA]</scope>
    <source>
        <strain evidence="2">ATCC 43296 / DSM 3776 / IFAM 1008 / 290</strain>
    </source>
</reference>
<evidence type="ECO:0000313" key="2">
    <source>
        <dbReference type="Proteomes" id="UP000002220"/>
    </source>
</evidence>
<sequence>MSSLPIHPFDLAPSGDLAARTAAEKQEANHVHASVCSPGCPVCGGQLIEIRHKLICSQCHAICETCCEGGRG</sequence>
<dbReference type="Proteomes" id="UP000002220">
    <property type="component" value="Chromosome"/>
</dbReference>
<dbReference type="RefSeq" id="WP_013109676.1">
    <property type="nucleotide sequence ID" value="NC_014148.1"/>
</dbReference>
<dbReference type="EMBL" id="CP001744">
    <property type="protein sequence ID" value="ADG67245.1"/>
    <property type="molecule type" value="Genomic_DNA"/>
</dbReference>
<organism evidence="1 2">
    <name type="scientific">Planctopirus limnophila (strain ATCC 43296 / DSM 3776 / IFAM 1008 / Mu 290)</name>
    <name type="common">Planctomyces limnophilus</name>
    <dbReference type="NCBI Taxonomy" id="521674"/>
    <lineage>
        <taxon>Bacteria</taxon>
        <taxon>Pseudomonadati</taxon>
        <taxon>Planctomycetota</taxon>
        <taxon>Planctomycetia</taxon>
        <taxon>Planctomycetales</taxon>
        <taxon>Planctomycetaceae</taxon>
        <taxon>Planctopirus</taxon>
    </lineage>
</organism>